<feature type="region of interest" description="Disordered" evidence="1">
    <location>
        <begin position="1"/>
        <end position="33"/>
    </location>
</feature>
<accession>A0A8S5PZ43</accession>
<evidence type="ECO:0000256" key="1">
    <source>
        <dbReference type="SAM" id="MobiDB-lite"/>
    </source>
</evidence>
<feature type="compositionally biased region" description="Basic and acidic residues" evidence="1">
    <location>
        <begin position="20"/>
        <end position="33"/>
    </location>
</feature>
<evidence type="ECO:0000313" key="2">
    <source>
        <dbReference type="EMBL" id="DAE11572.1"/>
    </source>
</evidence>
<dbReference type="EMBL" id="BK015534">
    <property type="protein sequence ID" value="DAE11572.1"/>
    <property type="molecule type" value="Genomic_DNA"/>
</dbReference>
<feature type="compositionally biased region" description="Basic residues" evidence="1">
    <location>
        <begin position="1"/>
        <end position="10"/>
    </location>
</feature>
<name>A0A8S5PZ43_9CAUD</name>
<proteinExistence type="predicted"/>
<protein>
    <submittedName>
        <fullName evidence="2">Uncharacterized protein</fullName>
    </submittedName>
</protein>
<reference evidence="2" key="1">
    <citation type="journal article" date="2021" name="Proc. Natl. Acad. Sci. U.S.A.">
        <title>A Catalog of Tens of Thousands of Viruses from Human Metagenomes Reveals Hidden Associations with Chronic Diseases.</title>
        <authorList>
            <person name="Tisza M.J."/>
            <person name="Buck C.B."/>
        </authorList>
    </citation>
    <scope>NUCLEOTIDE SEQUENCE</scope>
    <source>
        <strain evidence="2">Ct4tH12</strain>
    </source>
</reference>
<organism evidence="2">
    <name type="scientific">Myoviridae sp. ct4tH12</name>
    <dbReference type="NCBI Taxonomy" id="2825031"/>
    <lineage>
        <taxon>Viruses</taxon>
        <taxon>Duplodnaviria</taxon>
        <taxon>Heunggongvirae</taxon>
        <taxon>Uroviricota</taxon>
        <taxon>Caudoviricetes</taxon>
    </lineage>
</organism>
<sequence length="33" mass="4016">MRTMTRKFLHNKPNLLTYRQHGEKGNENDKSRN</sequence>